<feature type="transmembrane region" description="Helical" evidence="5">
    <location>
        <begin position="178"/>
        <end position="195"/>
    </location>
</feature>
<keyword evidence="5" id="KW-1133">Transmembrane helix</keyword>
<accession>A0A5B8U7G4</accession>
<dbReference type="GO" id="GO:0000155">
    <property type="term" value="F:phosphorelay sensor kinase activity"/>
    <property type="evidence" value="ECO:0007669"/>
    <property type="project" value="InterPro"/>
</dbReference>
<gene>
    <name evidence="7" type="ORF">FSW04_15740</name>
</gene>
<proteinExistence type="predicted"/>
<keyword evidence="5" id="KW-0812">Transmembrane</keyword>
<evidence type="ECO:0000313" key="7">
    <source>
        <dbReference type="EMBL" id="QEC48881.1"/>
    </source>
</evidence>
<dbReference type="EMBL" id="CP042430">
    <property type="protein sequence ID" value="QEC48881.1"/>
    <property type="molecule type" value="Genomic_DNA"/>
</dbReference>
<dbReference type="SUPFAM" id="SSF55874">
    <property type="entry name" value="ATPase domain of HSP90 chaperone/DNA topoisomerase II/histidine kinase"/>
    <property type="match status" value="1"/>
</dbReference>
<keyword evidence="5" id="KW-0472">Membrane</keyword>
<dbReference type="GO" id="GO:0016020">
    <property type="term" value="C:membrane"/>
    <property type="evidence" value="ECO:0007669"/>
    <property type="project" value="InterPro"/>
</dbReference>
<dbReference type="PANTHER" id="PTHR24421:SF63">
    <property type="entry name" value="SENSOR HISTIDINE KINASE DESK"/>
    <property type="match status" value="1"/>
</dbReference>
<dbReference type="InterPro" id="IPR011712">
    <property type="entry name" value="Sig_transdc_His_kin_sub3_dim/P"/>
</dbReference>
<keyword evidence="8" id="KW-1185">Reference proteome</keyword>
<evidence type="ECO:0000256" key="4">
    <source>
        <dbReference type="SAM" id="MobiDB-lite"/>
    </source>
</evidence>
<evidence type="ECO:0000313" key="8">
    <source>
        <dbReference type="Proteomes" id="UP000321805"/>
    </source>
</evidence>
<protein>
    <submittedName>
        <fullName evidence="7">Sensor histidine kinase</fullName>
    </submittedName>
</protein>
<evidence type="ECO:0000256" key="1">
    <source>
        <dbReference type="ARBA" id="ARBA00022679"/>
    </source>
</evidence>
<feature type="region of interest" description="Disordered" evidence="4">
    <location>
        <begin position="1"/>
        <end position="25"/>
    </location>
</feature>
<reference evidence="7 8" key="1">
    <citation type="journal article" date="2018" name="J. Microbiol.">
        <title>Baekduia soli gen. nov., sp. nov., a novel bacterium isolated from the soil of Baekdu Mountain and proposal of a novel family name, Baekduiaceae fam. nov.</title>
        <authorList>
            <person name="An D.S."/>
            <person name="Siddiqi M.Z."/>
            <person name="Kim K.H."/>
            <person name="Yu H.S."/>
            <person name="Im W.T."/>
        </authorList>
    </citation>
    <scope>NUCLEOTIDE SEQUENCE [LARGE SCALE GENOMIC DNA]</scope>
    <source>
        <strain evidence="7 8">BR7-21</strain>
    </source>
</reference>
<dbReference type="Proteomes" id="UP000321805">
    <property type="component" value="Chromosome"/>
</dbReference>
<dbReference type="PANTHER" id="PTHR24421">
    <property type="entry name" value="NITRATE/NITRITE SENSOR PROTEIN NARX-RELATED"/>
    <property type="match status" value="1"/>
</dbReference>
<sequence length="436" mass="45089">MSRAIPDARHWRRGGPPRSIRGMHSARRVATAVRARLDGCPSQADGSPPDRHHVGVSATPTPVGEPLLVVPRRGRWAVLSGLIFFVAPGLGLVGNAEGPRLGGGLAALALFVLAYCRLMIGGGWPGPPADAEDRPAVSGVLVLVALTGVLIAIGTTDWAGMWCFVAAATGLRIERRQAFPALFAVGAAAAGTEALNTSDAATIVSLFIVAVGVGMLTAGFRRLRVVNVELGQARDEIGRLAVADERLRFARDLHDLLGHSLSVVALKSELAARLIDEHPDQAAAHVRDIEAVSRRALAEVRDAVAGYRRPLLSAELAGARSTLAAAGIEVEAGPAPEGELPPDAEAVLAWAVREGATNVLRHADAHRVRISVAVDDRDAALELVDDGCGAPAGGADGTGLAGLAERVARVRGRMDAAPGATGGFRLAVTVPLEAAS</sequence>
<dbReference type="InterPro" id="IPR050482">
    <property type="entry name" value="Sensor_HK_TwoCompSys"/>
</dbReference>
<feature type="region of interest" description="Disordered" evidence="4">
    <location>
        <begin position="39"/>
        <end position="59"/>
    </location>
</feature>
<dbReference type="GO" id="GO:0046983">
    <property type="term" value="F:protein dimerization activity"/>
    <property type="evidence" value="ECO:0007669"/>
    <property type="project" value="InterPro"/>
</dbReference>
<dbReference type="KEGG" id="bsol:FSW04_15740"/>
<dbReference type="Pfam" id="PF07730">
    <property type="entry name" value="HisKA_3"/>
    <property type="match status" value="1"/>
</dbReference>
<evidence type="ECO:0000256" key="5">
    <source>
        <dbReference type="SAM" id="Phobius"/>
    </source>
</evidence>
<feature type="transmembrane region" description="Helical" evidence="5">
    <location>
        <begin position="76"/>
        <end position="94"/>
    </location>
</feature>
<organism evidence="7 8">
    <name type="scientific">Baekduia soli</name>
    <dbReference type="NCBI Taxonomy" id="496014"/>
    <lineage>
        <taxon>Bacteria</taxon>
        <taxon>Bacillati</taxon>
        <taxon>Actinomycetota</taxon>
        <taxon>Thermoleophilia</taxon>
        <taxon>Solirubrobacterales</taxon>
        <taxon>Baekduiaceae</taxon>
        <taxon>Baekduia</taxon>
    </lineage>
</organism>
<dbReference type="Gene3D" id="3.30.565.10">
    <property type="entry name" value="Histidine kinase-like ATPase, C-terminal domain"/>
    <property type="match status" value="1"/>
</dbReference>
<feature type="transmembrane region" description="Helical" evidence="5">
    <location>
        <begin position="101"/>
        <end position="120"/>
    </location>
</feature>
<keyword evidence="3" id="KW-0902">Two-component regulatory system</keyword>
<evidence type="ECO:0000256" key="3">
    <source>
        <dbReference type="ARBA" id="ARBA00023012"/>
    </source>
</evidence>
<dbReference type="Gene3D" id="1.20.5.1930">
    <property type="match status" value="1"/>
</dbReference>
<evidence type="ECO:0000259" key="6">
    <source>
        <dbReference type="Pfam" id="PF07730"/>
    </source>
</evidence>
<feature type="transmembrane region" description="Helical" evidence="5">
    <location>
        <begin position="201"/>
        <end position="220"/>
    </location>
</feature>
<dbReference type="InterPro" id="IPR036890">
    <property type="entry name" value="HATPase_C_sf"/>
</dbReference>
<dbReference type="OrthoDB" id="5241784at2"/>
<keyword evidence="1" id="KW-0808">Transferase</keyword>
<feature type="transmembrane region" description="Helical" evidence="5">
    <location>
        <begin position="140"/>
        <end position="166"/>
    </location>
</feature>
<feature type="domain" description="Signal transduction histidine kinase subgroup 3 dimerisation and phosphoacceptor" evidence="6">
    <location>
        <begin position="245"/>
        <end position="310"/>
    </location>
</feature>
<name>A0A5B8U7G4_9ACTN</name>
<evidence type="ECO:0000256" key="2">
    <source>
        <dbReference type="ARBA" id="ARBA00022777"/>
    </source>
</evidence>
<dbReference type="AlphaFoldDB" id="A0A5B8U7G4"/>
<keyword evidence="2 7" id="KW-0418">Kinase</keyword>
<dbReference type="CDD" id="cd16917">
    <property type="entry name" value="HATPase_UhpB-NarQ-NarX-like"/>
    <property type="match status" value="1"/>
</dbReference>